<proteinExistence type="inferred from homology"/>
<organism evidence="8 9">
    <name type="scientific">Ranatra chinensis</name>
    <dbReference type="NCBI Taxonomy" id="642074"/>
    <lineage>
        <taxon>Eukaryota</taxon>
        <taxon>Metazoa</taxon>
        <taxon>Ecdysozoa</taxon>
        <taxon>Arthropoda</taxon>
        <taxon>Hexapoda</taxon>
        <taxon>Insecta</taxon>
        <taxon>Pterygota</taxon>
        <taxon>Neoptera</taxon>
        <taxon>Paraneoptera</taxon>
        <taxon>Hemiptera</taxon>
        <taxon>Heteroptera</taxon>
        <taxon>Panheteroptera</taxon>
        <taxon>Nepomorpha</taxon>
        <taxon>Nepidae</taxon>
        <taxon>Ranatrinae</taxon>
        <taxon>Ranatra</taxon>
    </lineage>
</organism>
<dbReference type="GO" id="GO:0004519">
    <property type="term" value="F:endonuclease activity"/>
    <property type="evidence" value="ECO:0007669"/>
    <property type="project" value="UniProtKB-KW"/>
</dbReference>
<dbReference type="Pfam" id="PF01223">
    <property type="entry name" value="Endonuclease_NS"/>
    <property type="match status" value="1"/>
</dbReference>
<keyword evidence="9" id="KW-1185">Reference proteome</keyword>
<sequence>MLELTHADPTMTRCYSGNMVKIGGDRFETNKLECANRAAASLLDTKKPCANNMGTAVQIGFKVEKWHPLVEVCHNLKESLSYYAVHKVFGSSLAGKVIQSYRPGFSRGDKAFFHGFNPDEAYNQNNQLEVFSKTFGQKKTEQYFASKKFLARGHLAPDADFLFGSWQLSTYFFVNTAPQWQAINAGHWLAVENSVRKLAINLGADLDVATGTYGVLSLTDSKRKEHEVYLVDGKRLPVPLLMWKVVRNPRDSSCMAIVATNDPFLGSPPKTICRDVCANYGWPELQSDLSKGYIYCCDFKDFKRTVNYAPDFNCKSILRFQ</sequence>
<dbReference type="InterPro" id="IPR020821">
    <property type="entry name" value="ENPP1-3/EXOG-like_nuc-like"/>
</dbReference>
<dbReference type="Proteomes" id="UP001558652">
    <property type="component" value="Unassembled WGS sequence"/>
</dbReference>
<dbReference type="InterPro" id="IPR044925">
    <property type="entry name" value="His-Me_finger_sf"/>
</dbReference>
<evidence type="ECO:0000259" key="7">
    <source>
        <dbReference type="SMART" id="SM00892"/>
    </source>
</evidence>
<accession>A0ABD0Z2P9</accession>
<keyword evidence="5" id="KW-0479">Metal-binding</keyword>
<dbReference type="InterPro" id="IPR001604">
    <property type="entry name" value="Endo_G_ENPP1-like_dom"/>
</dbReference>
<dbReference type="PANTHER" id="PTHR13966:SF17">
    <property type="entry name" value="ENDONUCLEASE-RELATED"/>
    <property type="match status" value="1"/>
</dbReference>
<keyword evidence="3" id="KW-0255">Endonuclease</keyword>
<dbReference type="SMART" id="SM00477">
    <property type="entry name" value="NUC"/>
    <property type="match status" value="1"/>
</dbReference>
<evidence type="ECO:0000256" key="1">
    <source>
        <dbReference type="ARBA" id="ARBA00010052"/>
    </source>
</evidence>
<dbReference type="EMBL" id="JBFDAA010000004">
    <property type="protein sequence ID" value="KAL1137962.1"/>
    <property type="molecule type" value="Genomic_DNA"/>
</dbReference>
<dbReference type="SUPFAM" id="SSF54060">
    <property type="entry name" value="His-Me finger endonucleases"/>
    <property type="match status" value="1"/>
</dbReference>
<feature type="domain" description="DNA/RNA non-specific endonuclease/pyrophosphatase/phosphodiesterase" evidence="7">
    <location>
        <begin position="66"/>
        <end position="302"/>
    </location>
</feature>
<feature type="domain" description="ENPP1-3/EXOG-like endonuclease/phosphodiesterase" evidence="6">
    <location>
        <begin position="67"/>
        <end position="288"/>
    </location>
</feature>
<feature type="active site" description="Proton acceptor" evidence="4">
    <location>
        <position position="154"/>
    </location>
</feature>
<dbReference type="InterPro" id="IPR044929">
    <property type="entry name" value="DNA/RNA_non-sp_Endonuclease_sf"/>
</dbReference>
<name>A0ABD0Z2P9_9HEMI</name>
<evidence type="ECO:0000256" key="5">
    <source>
        <dbReference type="PIRSR" id="PIRSR640255-2"/>
    </source>
</evidence>
<evidence type="ECO:0000259" key="6">
    <source>
        <dbReference type="SMART" id="SM00477"/>
    </source>
</evidence>
<dbReference type="SMART" id="SM00892">
    <property type="entry name" value="Endonuclease_NS"/>
    <property type="match status" value="1"/>
</dbReference>
<dbReference type="PANTHER" id="PTHR13966">
    <property type="entry name" value="ENDONUCLEASE RELATED"/>
    <property type="match status" value="1"/>
</dbReference>
<keyword evidence="3" id="KW-0378">Hydrolase</keyword>
<keyword evidence="2" id="KW-0540">Nuclease</keyword>
<evidence type="ECO:0000313" key="8">
    <source>
        <dbReference type="EMBL" id="KAL1137962.1"/>
    </source>
</evidence>
<comment type="similarity">
    <text evidence="1">Belongs to the DNA/RNA non-specific endonuclease family.</text>
</comment>
<dbReference type="InterPro" id="IPR040255">
    <property type="entry name" value="Non-specific_endonuclease"/>
</dbReference>
<evidence type="ECO:0000256" key="4">
    <source>
        <dbReference type="PIRSR" id="PIRSR640255-1"/>
    </source>
</evidence>
<evidence type="ECO:0000256" key="2">
    <source>
        <dbReference type="ARBA" id="ARBA00022722"/>
    </source>
</evidence>
<feature type="binding site" evidence="5">
    <location>
        <position position="184"/>
    </location>
    <ligand>
        <name>Mg(2+)</name>
        <dbReference type="ChEBI" id="CHEBI:18420"/>
        <note>catalytic</note>
    </ligand>
</feature>
<evidence type="ECO:0000256" key="3">
    <source>
        <dbReference type="ARBA" id="ARBA00022759"/>
    </source>
</evidence>
<evidence type="ECO:0000313" key="9">
    <source>
        <dbReference type="Proteomes" id="UP001558652"/>
    </source>
</evidence>
<dbReference type="Gene3D" id="3.40.570.10">
    <property type="entry name" value="Extracellular Endonuclease, subunit A"/>
    <property type="match status" value="1"/>
</dbReference>
<reference evidence="8 9" key="1">
    <citation type="submission" date="2024-07" db="EMBL/GenBank/DDBJ databases">
        <title>Chromosome-level genome assembly of the water stick insect Ranatra chinensis (Heteroptera: Nepidae).</title>
        <authorList>
            <person name="Liu X."/>
        </authorList>
    </citation>
    <scope>NUCLEOTIDE SEQUENCE [LARGE SCALE GENOMIC DNA]</scope>
    <source>
        <strain evidence="8">Cailab_2021Rc</strain>
        <tissue evidence="8">Muscle</tissue>
    </source>
</reference>
<protein>
    <submittedName>
        <fullName evidence="8">Uncharacterized protein</fullName>
    </submittedName>
</protein>
<gene>
    <name evidence="8" type="ORF">AAG570_009657</name>
</gene>
<dbReference type="AlphaFoldDB" id="A0ABD0Z2P9"/>
<comment type="caution">
    <text evidence="8">The sequence shown here is derived from an EMBL/GenBank/DDBJ whole genome shotgun (WGS) entry which is preliminary data.</text>
</comment>